<reference evidence="10" key="1">
    <citation type="submission" date="2021-01" db="EMBL/GenBank/DDBJ databases">
        <authorList>
            <person name="Corre E."/>
            <person name="Pelletier E."/>
            <person name="Niang G."/>
            <person name="Scheremetjew M."/>
            <person name="Finn R."/>
            <person name="Kale V."/>
            <person name="Holt S."/>
            <person name="Cochrane G."/>
            <person name="Meng A."/>
            <person name="Brown T."/>
            <person name="Cohen L."/>
        </authorList>
    </citation>
    <scope>NUCLEOTIDE SEQUENCE</scope>
    <source>
        <strain evidence="10">Isolate 1302-5</strain>
    </source>
</reference>
<gene>
    <name evidence="10" type="ORF">OAUR00152_LOCUS1547</name>
</gene>
<dbReference type="PANTHER" id="PTHR21648">
    <property type="entry name" value="FLAGELLAR RADIAL SPOKE PROTEIN 3"/>
    <property type="match status" value="1"/>
</dbReference>
<dbReference type="GO" id="GO:0005929">
    <property type="term" value="C:cilium"/>
    <property type="evidence" value="ECO:0007669"/>
    <property type="project" value="TreeGrafter"/>
</dbReference>
<evidence type="ECO:0000256" key="4">
    <source>
        <dbReference type="ARBA" id="ARBA00022553"/>
    </source>
</evidence>
<evidence type="ECO:0000256" key="1">
    <source>
        <dbReference type="ARBA" id="ARBA00004611"/>
    </source>
</evidence>
<evidence type="ECO:0000313" key="10">
    <source>
        <dbReference type="EMBL" id="CAE2203104.1"/>
    </source>
</evidence>
<keyword evidence="3" id="KW-0963">Cytoplasm</keyword>
<comment type="subcellular location">
    <subcellularLocation>
        <location evidence="1">Cytoplasm</location>
        <location evidence="1">Cytoskeleton</location>
        <location evidence="1">Flagellum axoneme</location>
    </subcellularLocation>
</comment>
<sequence length="118" mass="13447">MSVAARNFPPPALAPKLKGSKYGREDKLNLNCEDVLICTNNIMFDSRVVRGNTYASPVITEDQRRNREAYERKQRAQLAKKQESRTKQYTARPGTPPPVSGRVHIDVQTDPFLERFEA</sequence>
<evidence type="ECO:0000256" key="3">
    <source>
        <dbReference type="ARBA" id="ARBA00022490"/>
    </source>
</evidence>
<evidence type="ECO:0000256" key="6">
    <source>
        <dbReference type="ARBA" id="ARBA00023069"/>
    </source>
</evidence>
<name>A0A7S4M6F5_9STRA</name>
<evidence type="ECO:0000256" key="2">
    <source>
        <dbReference type="ARBA" id="ARBA00006737"/>
    </source>
</evidence>
<protein>
    <submittedName>
        <fullName evidence="10">Uncharacterized protein</fullName>
    </submittedName>
</protein>
<evidence type="ECO:0000256" key="9">
    <source>
        <dbReference type="SAM" id="MobiDB-lite"/>
    </source>
</evidence>
<evidence type="ECO:0000256" key="7">
    <source>
        <dbReference type="ARBA" id="ARBA00023212"/>
    </source>
</evidence>
<feature type="region of interest" description="Disordered" evidence="9">
    <location>
        <begin position="63"/>
        <end position="103"/>
    </location>
</feature>
<feature type="compositionally biased region" description="Basic and acidic residues" evidence="9">
    <location>
        <begin position="63"/>
        <end position="86"/>
    </location>
</feature>
<accession>A0A7S4M6F5</accession>
<keyword evidence="4" id="KW-0597">Phosphoprotein</keyword>
<feature type="region of interest" description="Disordered" evidence="9">
    <location>
        <begin position="1"/>
        <end position="20"/>
    </location>
</feature>
<dbReference type="EMBL" id="HBKQ01002328">
    <property type="protein sequence ID" value="CAE2203104.1"/>
    <property type="molecule type" value="Transcribed_RNA"/>
</dbReference>
<evidence type="ECO:0000256" key="5">
    <source>
        <dbReference type="ARBA" id="ARBA00022846"/>
    </source>
</evidence>
<organism evidence="10">
    <name type="scientific">Odontella aurita</name>
    <dbReference type="NCBI Taxonomy" id="265563"/>
    <lineage>
        <taxon>Eukaryota</taxon>
        <taxon>Sar</taxon>
        <taxon>Stramenopiles</taxon>
        <taxon>Ochrophyta</taxon>
        <taxon>Bacillariophyta</taxon>
        <taxon>Mediophyceae</taxon>
        <taxon>Biddulphiophycidae</taxon>
        <taxon>Eupodiscales</taxon>
        <taxon>Odontellaceae</taxon>
        <taxon>Odontella</taxon>
    </lineage>
</organism>
<dbReference type="AlphaFoldDB" id="A0A7S4M6F5"/>
<keyword evidence="8" id="KW-0966">Cell projection</keyword>
<keyword evidence="7" id="KW-0206">Cytoskeleton</keyword>
<evidence type="ECO:0000256" key="8">
    <source>
        <dbReference type="ARBA" id="ARBA00023273"/>
    </source>
</evidence>
<comment type="similarity">
    <text evidence="2">Belongs to the flagellar radial spoke RSP3 family.</text>
</comment>
<keyword evidence="6" id="KW-0969">Cilium</keyword>
<dbReference type="PANTHER" id="PTHR21648:SF0">
    <property type="entry name" value="RADIAL SPOKE HEAD PROTEIN 3 HOMOLOG"/>
    <property type="match status" value="1"/>
</dbReference>
<proteinExistence type="inferred from homology"/>
<dbReference type="InterPro" id="IPR009290">
    <property type="entry name" value="Radial_spoke_3"/>
</dbReference>
<keyword evidence="5" id="KW-0282">Flagellum</keyword>